<sequence length="206" mass="24024">MGIKCSQTQNSMVLLQTLLTIDEVEQQKHQANQTLKYRFPEKQILESNKTKLQLQKEEEHPQQPEDPGSPMQAISEKSSKICVQSQFNNSCPTTLRLNAHQTNDCSFQHDQRLSIKKINYSPPILNNQYKQKQKGIIKKSRFNSDSQSPNSSQTIKSVRFLIAEQVRVKHNFKRTRSLQRRQSNKRSNKSIIYSNCNNPLYYKIEL</sequence>
<comment type="caution">
    <text evidence="2">The sequence shown here is derived from an EMBL/GenBank/DDBJ whole genome shotgun (WGS) entry which is preliminary data.</text>
</comment>
<dbReference type="Proteomes" id="UP000683925">
    <property type="component" value="Unassembled WGS sequence"/>
</dbReference>
<evidence type="ECO:0000256" key="1">
    <source>
        <dbReference type="SAM" id="MobiDB-lite"/>
    </source>
</evidence>
<dbReference type="EMBL" id="CAJJDP010000053">
    <property type="protein sequence ID" value="CAD8169186.1"/>
    <property type="molecule type" value="Genomic_DNA"/>
</dbReference>
<keyword evidence="3" id="KW-1185">Reference proteome</keyword>
<dbReference type="AlphaFoldDB" id="A0A8S1V389"/>
<name>A0A8S1V389_PAROT</name>
<feature type="region of interest" description="Disordered" evidence="1">
    <location>
        <begin position="52"/>
        <end position="77"/>
    </location>
</feature>
<feature type="compositionally biased region" description="Basic and acidic residues" evidence="1">
    <location>
        <begin position="54"/>
        <end position="63"/>
    </location>
</feature>
<protein>
    <submittedName>
        <fullName evidence="2">Uncharacterized protein</fullName>
    </submittedName>
</protein>
<gene>
    <name evidence="2" type="ORF">POCTA_138.1.T0530081</name>
</gene>
<dbReference type="OMA" id="AHQTNDC"/>
<evidence type="ECO:0000313" key="3">
    <source>
        <dbReference type="Proteomes" id="UP000683925"/>
    </source>
</evidence>
<dbReference type="OrthoDB" id="10308601at2759"/>
<reference evidence="2" key="1">
    <citation type="submission" date="2021-01" db="EMBL/GenBank/DDBJ databases">
        <authorList>
            <consortium name="Genoscope - CEA"/>
            <person name="William W."/>
        </authorList>
    </citation>
    <scope>NUCLEOTIDE SEQUENCE</scope>
</reference>
<evidence type="ECO:0000313" key="2">
    <source>
        <dbReference type="EMBL" id="CAD8169186.1"/>
    </source>
</evidence>
<accession>A0A8S1V389</accession>
<organism evidence="2 3">
    <name type="scientific">Paramecium octaurelia</name>
    <dbReference type="NCBI Taxonomy" id="43137"/>
    <lineage>
        <taxon>Eukaryota</taxon>
        <taxon>Sar</taxon>
        <taxon>Alveolata</taxon>
        <taxon>Ciliophora</taxon>
        <taxon>Intramacronucleata</taxon>
        <taxon>Oligohymenophorea</taxon>
        <taxon>Peniculida</taxon>
        <taxon>Parameciidae</taxon>
        <taxon>Paramecium</taxon>
    </lineage>
</organism>
<proteinExistence type="predicted"/>